<name>A0A5J4X1Q2_9EUKA</name>
<organism evidence="1 2">
    <name type="scientific">Streblomastix strix</name>
    <dbReference type="NCBI Taxonomy" id="222440"/>
    <lineage>
        <taxon>Eukaryota</taxon>
        <taxon>Metamonada</taxon>
        <taxon>Preaxostyla</taxon>
        <taxon>Oxymonadida</taxon>
        <taxon>Streblomastigidae</taxon>
        <taxon>Streblomastix</taxon>
    </lineage>
</organism>
<reference evidence="1 2" key="1">
    <citation type="submission" date="2019-03" db="EMBL/GenBank/DDBJ databases">
        <title>Single cell metagenomics reveals metabolic interactions within the superorganism composed of flagellate Streblomastix strix and complex community of Bacteroidetes bacteria on its surface.</title>
        <authorList>
            <person name="Treitli S.C."/>
            <person name="Kolisko M."/>
            <person name="Husnik F."/>
            <person name="Keeling P."/>
            <person name="Hampl V."/>
        </authorList>
    </citation>
    <scope>NUCLEOTIDE SEQUENCE [LARGE SCALE GENOMIC DNA]</scope>
    <source>
        <strain evidence="1">ST1C</strain>
    </source>
</reference>
<sequence>MIPAEKPDIITLSNDAAAPASEQFSVRLINCKDLDDAAIDSKNKIAQTPLIHFLCDTIVRVIFDGATEQQVLNLEEIGEIGSMIMAG</sequence>
<comment type="caution">
    <text evidence="1">The sequence shown here is derived from an EMBL/GenBank/DDBJ whole genome shotgun (WGS) entry which is preliminary data.</text>
</comment>
<dbReference type="Proteomes" id="UP000324800">
    <property type="component" value="Unassembled WGS sequence"/>
</dbReference>
<proteinExistence type="predicted"/>
<protein>
    <submittedName>
        <fullName evidence="1">Uncharacterized protein</fullName>
    </submittedName>
</protein>
<dbReference type="EMBL" id="SNRW01000469">
    <property type="protein sequence ID" value="KAA6400963.1"/>
    <property type="molecule type" value="Genomic_DNA"/>
</dbReference>
<evidence type="ECO:0000313" key="2">
    <source>
        <dbReference type="Proteomes" id="UP000324800"/>
    </source>
</evidence>
<evidence type="ECO:0000313" key="1">
    <source>
        <dbReference type="EMBL" id="KAA6400963.1"/>
    </source>
</evidence>
<dbReference type="AlphaFoldDB" id="A0A5J4X1Q2"/>
<gene>
    <name evidence="1" type="ORF">EZS28_003510</name>
</gene>
<accession>A0A5J4X1Q2</accession>